<evidence type="ECO:0000256" key="5">
    <source>
        <dbReference type="ARBA" id="ARBA00022842"/>
    </source>
</evidence>
<evidence type="ECO:0000256" key="1">
    <source>
        <dbReference type="ARBA" id="ARBA00003814"/>
    </source>
</evidence>
<feature type="binding site" evidence="10">
    <location>
        <position position="97"/>
    </location>
    <ligand>
        <name>4-amino-2-methyl-5-(diphosphooxymethyl)pyrimidine</name>
        <dbReference type="ChEBI" id="CHEBI:57841"/>
    </ligand>
</feature>
<dbReference type="InterPro" id="IPR034291">
    <property type="entry name" value="TMP_synthase"/>
</dbReference>
<evidence type="ECO:0000313" key="14">
    <source>
        <dbReference type="Proteomes" id="UP000612352"/>
    </source>
</evidence>
<comment type="cofactor">
    <cofactor evidence="10">
        <name>Mg(2+)</name>
        <dbReference type="ChEBI" id="CHEBI:18420"/>
    </cofactor>
    <text evidence="10">Binds 1 Mg(2+) ion per subunit.</text>
</comment>
<evidence type="ECO:0000256" key="9">
    <source>
        <dbReference type="ARBA" id="ARBA00047883"/>
    </source>
</evidence>
<feature type="binding site" evidence="10">
    <location>
        <begin position="63"/>
        <end position="67"/>
    </location>
    <ligand>
        <name>4-amino-2-methyl-5-(diphosphooxymethyl)pyrimidine</name>
        <dbReference type="ChEBI" id="CHEBI:57841"/>
    </ligand>
</feature>
<comment type="pathway">
    <text evidence="2 10">Cofactor biosynthesis; thiamine diphosphate biosynthesis; thiamine phosphate from 4-amino-2-methyl-5-diphosphomethylpyrimidine and 4-methyl-5-(2-phosphoethyl)-thiazole: step 1/1.</text>
</comment>
<evidence type="ECO:0000256" key="3">
    <source>
        <dbReference type="ARBA" id="ARBA00022679"/>
    </source>
</evidence>
<dbReference type="HAMAP" id="MF_00097">
    <property type="entry name" value="TMP_synthase"/>
    <property type="match status" value="1"/>
</dbReference>
<evidence type="ECO:0000256" key="11">
    <source>
        <dbReference type="SAM" id="MobiDB-lite"/>
    </source>
</evidence>
<organism evidence="13 14">
    <name type="scientific">Brachybacterium halotolerans</name>
    <dbReference type="NCBI Taxonomy" id="2795215"/>
    <lineage>
        <taxon>Bacteria</taxon>
        <taxon>Bacillati</taxon>
        <taxon>Actinomycetota</taxon>
        <taxon>Actinomycetes</taxon>
        <taxon>Micrococcales</taxon>
        <taxon>Dermabacteraceae</taxon>
        <taxon>Brachybacterium</taxon>
    </lineage>
</organism>
<evidence type="ECO:0000256" key="10">
    <source>
        <dbReference type="HAMAP-Rule" id="MF_00097"/>
    </source>
</evidence>
<feature type="binding site" evidence="10">
    <location>
        <position position="172"/>
    </location>
    <ligand>
        <name>4-amino-2-methyl-5-(diphosphooxymethyl)pyrimidine</name>
        <dbReference type="ChEBI" id="CHEBI:57841"/>
    </ligand>
</feature>
<reference evidence="13 14" key="1">
    <citation type="submission" date="2020-12" db="EMBL/GenBank/DDBJ databases">
        <title>Brachybacterium sp. MASK1Z-5, whole genome shotgun sequence.</title>
        <authorList>
            <person name="Tuo L."/>
        </authorList>
    </citation>
    <scope>NUCLEOTIDE SEQUENCE [LARGE SCALE GENOMIC DNA]</scope>
    <source>
        <strain evidence="13 14">MASK1Z-5</strain>
    </source>
</reference>
<feature type="binding site" evidence="10">
    <location>
        <position position="98"/>
    </location>
    <ligand>
        <name>Mg(2+)</name>
        <dbReference type="ChEBI" id="CHEBI:18420"/>
    </ligand>
</feature>
<evidence type="ECO:0000256" key="7">
    <source>
        <dbReference type="ARBA" id="ARBA00047334"/>
    </source>
</evidence>
<evidence type="ECO:0000256" key="2">
    <source>
        <dbReference type="ARBA" id="ARBA00005165"/>
    </source>
</evidence>
<keyword evidence="14" id="KW-1185">Reference proteome</keyword>
<feature type="compositionally biased region" description="Basic and acidic residues" evidence="11">
    <location>
        <begin position="1"/>
        <end position="22"/>
    </location>
</feature>
<dbReference type="InterPro" id="IPR013785">
    <property type="entry name" value="Aldolase_TIM"/>
</dbReference>
<feature type="region of interest" description="Disordered" evidence="11">
    <location>
        <begin position="1"/>
        <end position="24"/>
    </location>
</feature>
<comment type="catalytic activity">
    <reaction evidence="9 10">
        <text>2-[(2R,5Z)-2-carboxy-4-methylthiazol-5(2H)-ylidene]ethyl phosphate + 4-amino-2-methyl-5-(diphosphooxymethyl)pyrimidine + 2 H(+) = thiamine phosphate + CO2 + diphosphate</text>
        <dbReference type="Rhea" id="RHEA:47844"/>
        <dbReference type="ChEBI" id="CHEBI:15378"/>
        <dbReference type="ChEBI" id="CHEBI:16526"/>
        <dbReference type="ChEBI" id="CHEBI:33019"/>
        <dbReference type="ChEBI" id="CHEBI:37575"/>
        <dbReference type="ChEBI" id="CHEBI:57841"/>
        <dbReference type="ChEBI" id="CHEBI:62899"/>
        <dbReference type="EC" id="2.5.1.3"/>
    </reaction>
</comment>
<evidence type="ECO:0000256" key="8">
    <source>
        <dbReference type="ARBA" id="ARBA00047851"/>
    </source>
</evidence>
<keyword evidence="3 10" id="KW-0808">Transferase</keyword>
<keyword evidence="4 10" id="KW-0479">Metal-binding</keyword>
<dbReference type="GO" id="GO:0004789">
    <property type="term" value="F:thiamine-phosphate diphosphorylase activity"/>
    <property type="evidence" value="ECO:0007669"/>
    <property type="project" value="UniProtKB-EC"/>
</dbReference>
<dbReference type="Proteomes" id="UP000612352">
    <property type="component" value="Unassembled WGS sequence"/>
</dbReference>
<gene>
    <name evidence="10" type="primary">thiE</name>
    <name evidence="13" type="ORF">I8D64_03280</name>
</gene>
<name>A0ABS1B724_9MICO</name>
<dbReference type="InterPro" id="IPR036206">
    <property type="entry name" value="ThiamineP_synth_sf"/>
</dbReference>
<comment type="caution">
    <text evidence="10">Lacks conserved residue(s) required for the propagation of feature annotation.</text>
</comment>
<evidence type="ECO:0000313" key="13">
    <source>
        <dbReference type="EMBL" id="MBK0330419.1"/>
    </source>
</evidence>
<feature type="domain" description="Thiamine phosphate synthase/TenI" evidence="12">
    <location>
        <begin position="36"/>
        <end position="223"/>
    </location>
</feature>
<feature type="binding site" evidence="10">
    <location>
        <position position="122"/>
    </location>
    <ligand>
        <name>Mg(2+)</name>
        <dbReference type="ChEBI" id="CHEBI:18420"/>
    </ligand>
</feature>
<comment type="catalytic activity">
    <reaction evidence="8 10">
        <text>2-(2-carboxy-4-methylthiazol-5-yl)ethyl phosphate + 4-amino-2-methyl-5-(diphosphooxymethyl)pyrimidine + 2 H(+) = thiamine phosphate + CO2 + diphosphate</text>
        <dbReference type="Rhea" id="RHEA:47848"/>
        <dbReference type="ChEBI" id="CHEBI:15378"/>
        <dbReference type="ChEBI" id="CHEBI:16526"/>
        <dbReference type="ChEBI" id="CHEBI:33019"/>
        <dbReference type="ChEBI" id="CHEBI:37575"/>
        <dbReference type="ChEBI" id="CHEBI:57841"/>
        <dbReference type="ChEBI" id="CHEBI:62890"/>
        <dbReference type="EC" id="2.5.1.3"/>
    </reaction>
</comment>
<dbReference type="NCBIfam" id="NF000740">
    <property type="entry name" value="PRK00043.3-4"/>
    <property type="match status" value="1"/>
</dbReference>
<dbReference type="EC" id="2.5.1.3" evidence="10"/>
<keyword evidence="5 10" id="KW-0460">Magnesium</keyword>
<protein>
    <recommendedName>
        <fullName evidence="10">Thiamine-phosphate synthase</fullName>
        <shortName evidence="10">TP synthase</shortName>
        <shortName evidence="10">TPS</shortName>
        <ecNumber evidence="10">2.5.1.3</ecNumber>
    </recommendedName>
    <alternativeName>
        <fullName evidence="10">Thiamine-phosphate pyrophosphorylase</fullName>
        <shortName evidence="10">TMP pyrophosphorylase</shortName>
        <shortName evidence="10">TMP-PPase</shortName>
    </alternativeName>
</protein>
<keyword evidence="6 10" id="KW-0784">Thiamine biosynthesis</keyword>
<accession>A0ABS1B724</accession>
<dbReference type="Pfam" id="PF02581">
    <property type="entry name" value="TMP-TENI"/>
    <property type="match status" value="1"/>
</dbReference>
<dbReference type="InterPro" id="IPR022998">
    <property type="entry name" value="ThiamineP_synth_TenI"/>
</dbReference>
<dbReference type="RefSeq" id="WP_200501034.1">
    <property type="nucleotide sequence ID" value="NZ_JAEDAJ010000001.1"/>
</dbReference>
<sequence>MTLPHDHHRDHGHDYAHDHPGLDGDGAAPAPLDLRCYLVTSGSDRRTVETAAAAAAAGAGIVQVRAKGLEARELLGLVTAVARAVGSVAPACRVLVDDRADVAFAARARGAHVHGVHLGQDDLPVTAARALLGPDAIIGLTTGTLDLVKSAEAQAELLDYVGAGPFRPTPTKDSGRTPLGIDGYRTLLANTRLPIVAIGDVTPADVPALAATGVAGVALVRAIMGASDPAAVIREVLAGLESDQGPASRGAPRQMS</sequence>
<feature type="binding site" evidence="10">
    <location>
        <begin position="169"/>
        <end position="171"/>
    </location>
    <ligand>
        <name>2-[(2R,5Z)-2-carboxy-4-methylthiazol-5(2H)-ylidene]ethyl phosphate</name>
        <dbReference type="ChEBI" id="CHEBI:62899"/>
    </ligand>
</feature>
<comment type="caution">
    <text evidence="13">The sequence shown here is derived from an EMBL/GenBank/DDBJ whole genome shotgun (WGS) entry which is preliminary data.</text>
</comment>
<proteinExistence type="inferred from homology"/>
<dbReference type="Gene3D" id="3.20.20.70">
    <property type="entry name" value="Aldolase class I"/>
    <property type="match status" value="1"/>
</dbReference>
<comment type="function">
    <text evidence="1 10">Condenses 4-methyl-5-(beta-hydroxyethyl)thiazole monophosphate (THZ-P) and 2-methyl-4-amino-5-hydroxymethyl pyrimidine pyrophosphate (HMP-PP) to form thiamine monophosphate (TMP).</text>
</comment>
<dbReference type="EMBL" id="JAEDAJ010000001">
    <property type="protein sequence ID" value="MBK0330419.1"/>
    <property type="molecule type" value="Genomic_DNA"/>
</dbReference>
<dbReference type="PANTHER" id="PTHR20857:SF15">
    <property type="entry name" value="THIAMINE-PHOSPHATE SYNTHASE"/>
    <property type="match status" value="1"/>
</dbReference>
<feature type="binding site" evidence="10">
    <location>
        <position position="141"/>
    </location>
    <ligand>
        <name>4-amino-2-methyl-5-(diphosphooxymethyl)pyrimidine</name>
        <dbReference type="ChEBI" id="CHEBI:57841"/>
    </ligand>
</feature>
<evidence type="ECO:0000256" key="6">
    <source>
        <dbReference type="ARBA" id="ARBA00022977"/>
    </source>
</evidence>
<comment type="catalytic activity">
    <reaction evidence="7 10">
        <text>4-methyl-5-(2-phosphooxyethyl)-thiazole + 4-amino-2-methyl-5-(diphosphooxymethyl)pyrimidine + H(+) = thiamine phosphate + diphosphate</text>
        <dbReference type="Rhea" id="RHEA:22328"/>
        <dbReference type="ChEBI" id="CHEBI:15378"/>
        <dbReference type="ChEBI" id="CHEBI:33019"/>
        <dbReference type="ChEBI" id="CHEBI:37575"/>
        <dbReference type="ChEBI" id="CHEBI:57841"/>
        <dbReference type="ChEBI" id="CHEBI:58296"/>
        <dbReference type="EC" id="2.5.1.3"/>
    </reaction>
</comment>
<dbReference type="CDD" id="cd00564">
    <property type="entry name" value="TMP_TenI"/>
    <property type="match status" value="1"/>
</dbReference>
<dbReference type="PANTHER" id="PTHR20857">
    <property type="entry name" value="THIAMINE-PHOSPHATE PYROPHOSPHORYLASE"/>
    <property type="match status" value="1"/>
</dbReference>
<evidence type="ECO:0000256" key="4">
    <source>
        <dbReference type="ARBA" id="ARBA00022723"/>
    </source>
</evidence>
<dbReference type="SUPFAM" id="SSF51391">
    <property type="entry name" value="Thiamin phosphate synthase"/>
    <property type="match status" value="1"/>
</dbReference>
<comment type="similarity">
    <text evidence="10">Belongs to the thiamine-phosphate synthase family.</text>
</comment>
<evidence type="ECO:0000259" key="12">
    <source>
        <dbReference type="Pfam" id="PF02581"/>
    </source>
</evidence>